<dbReference type="NCBIfam" id="TIGR00254">
    <property type="entry name" value="GGDEF"/>
    <property type="match status" value="1"/>
</dbReference>
<dbReference type="PROSITE" id="PS50887">
    <property type="entry name" value="GGDEF"/>
    <property type="match status" value="1"/>
</dbReference>
<dbReference type="SUPFAM" id="SSF141868">
    <property type="entry name" value="EAL domain-like"/>
    <property type="match status" value="1"/>
</dbReference>
<keyword evidence="5" id="KW-0812">Transmembrane</keyword>
<evidence type="ECO:0000259" key="6">
    <source>
        <dbReference type="PROSITE" id="PS50112"/>
    </source>
</evidence>
<feature type="domain" description="EAL" evidence="8">
    <location>
        <begin position="1069"/>
        <end position="1322"/>
    </location>
</feature>
<dbReference type="GO" id="GO:0071732">
    <property type="term" value="P:cellular response to nitric oxide"/>
    <property type="evidence" value="ECO:0007669"/>
    <property type="project" value="UniProtKB-ARBA"/>
</dbReference>
<dbReference type="EMBL" id="PVTK01000005">
    <property type="protein sequence ID" value="PRY64446.1"/>
    <property type="molecule type" value="Genomic_DNA"/>
</dbReference>
<dbReference type="FunFam" id="3.20.20.450:FF:000001">
    <property type="entry name" value="Cyclic di-GMP phosphodiesterase yahA"/>
    <property type="match status" value="1"/>
</dbReference>
<dbReference type="Pfam" id="PF00563">
    <property type="entry name" value="EAL"/>
    <property type="match status" value="1"/>
</dbReference>
<evidence type="ECO:0000259" key="7">
    <source>
        <dbReference type="PROSITE" id="PS50113"/>
    </source>
</evidence>
<dbReference type="Pfam" id="PF13185">
    <property type="entry name" value="GAF_2"/>
    <property type="match status" value="1"/>
</dbReference>
<dbReference type="InterPro" id="IPR001610">
    <property type="entry name" value="PAC"/>
</dbReference>
<dbReference type="PANTHER" id="PTHR44757">
    <property type="entry name" value="DIGUANYLATE CYCLASE DGCP"/>
    <property type="match status" value="1"/>
</dbReference>
<feature type="transmembrane region" description="Helical" evidence="5">
    <location>
        <begin position="164"/>
        <end position="185"/>
    </location>
</feature>
<dbReference type="SMART" id="SM00267">
    <property type="entry name" value="GGDEF"/>
    <property type="match status" value="1"/>
</dbReference>
<dbReference type="Gene3D" id="3.20.20.450">
    <property type="entry name" value="EAL domain"/>
    <property type="match status" value="1"/>
</dbReference>
<comment type="catalytic activity">
    <reaction evidence="4">
        <text>3',3'-c-di-GMP + H2O = 5'-phosphoguanylyl(3'-&gt;5')guanosine + H(+)</text>
        <dbReference type="Rhea" id="RHEA:24902"/>
        <dbReference type="ChEBI" id="CHEBI:15377"/>
        <dbReference type="ChEBI" id="CHEBI:15378"/>
        <dbReference type="ChEBI" id="CHEBI:58754"/>
        <dbReference type="ChEBI" id="CHEBI:58805"/>
        <dbReference type="EC" id="3.1.4.52"/>
    </reaction>
    <physiologicalReaction direction="left-to-right" evidence="4">
        <dbReference type="Rhea" id="RHEA:24903"/>
    </physiologicalReaction>
</comment>
<dbReference type="SUPFAM" id="SSF55785">
    <property type="entry name" value="PYP-like sensor domain (PAS domain)"/>
    <property type="match status" value="2"/>
</dbReference>
<dbReference type="Pfam" id="PF00990">
    <property type="entry name" value="GGDEF"/>
    <property type="match status" value="1"/>
</dbReference>
<keyword evidence="5" id="KW-1133">Transmembrane helix</keyword>
<dbReference type="InterPro" id="IPR029787">
    <property type="entry name" value="Nucleotide_cyclase"/>
</dbReference>
<evidence type="ECO:0000256" key="5">
    <source>
        <dbReference type="SAM" id="Phobius"/>
    </source>
</evidence>
<dbReference type="SMART" id="SM00052">
    <property type="entry name" value="EAL"/>
    <property type="match status" value="1"/>
</dbReference>
<feature type="transmembrane region" description="Helical" evidence="5">
    <location>
        <begin position="106"/>
        <end position="124"/>
    </location>
</feature>
<dbReference type="InterPro" id="IPR001633">
    <property type="entry name" value="EAL_dom"/>
</dbReference>
<dbReference type="Gene3D" id="3.30.450.20">
    <property type="entry name" value="PAS domain"/>
    <property type="match status" value="2"/>
</dbReference>
<dbReference type="PROSITE" id="PS50113">
    <property type="entry name" value="PAC"/>
    <property type="match status" value="1"/>
</dbReference>
<dbReference type="InterPro" id="IPR035919">
    <property type="entry name" value="EAL_sf"/>
</dbReference>
<feature type="transmembrane region" description="Helical" evidence="5">
    <location>
        <begin position="131"/>
        <end position="152"/>
    </location>
</feature>
<protein>
    <recommendedName>
        <fullName evidence="2">cyclic-guanylate-specific phosphodiesterase</fullName>
        <ecNumber evidence="2">3.1.4.52</ecNumber>
    </recommendedName>
</protein>
<gene>
    <name evidence="10" type="ORF">B0H98_105107</name>
</gene>
<evidence type="ECO:0000256" key="1">
    <source>
        <dbReference type="ARBA" id="ARBA00001946"/>
    </source>
</evidence>
<dbReference type="CDD" id="cd01949">
    <property type="entry name" value="GGDEF"/>
    <property type="match status" value="1"/>
</dbReference>
<dbReference type="InterPro" id="IPR052155">
    <property type="entry name" value="Biofilm_reg_signaling"/>
</dbReference>
<dbReference type="InterPro" id="IPR035965">
    <property type="entry name" value="PAS-like_dom_sf"/>
</dbReference>
<feature type="transmembrane region" description="Helical" evidence="5">
    <location>
        <begin position="40"/>
        <end position="62"/>
    </location>
</feature>
<dbReference type="GO" id="GO:0071111">
    <property type="term" value="F:cyclic-guanylate-specific phosphodiesterase activity"/>
    <property type="evidence" value="ECO:0007669"/>
    <property type="project" value="UniProtKB-EC"/>
</dbReference>
<dbReference type="CDD" id="cd01948">
    <property type="entry name" value="EAL"/>
    <property type="match status" value="1"/>
</dbReference>
<feature type="domain" description="PAS" evidence="6">
    <location>
        <begin position="647"/>
        <end position="717"/>
    </location>
</feature>
<dbReference type="CDD" id="cd00130">
    <property type="entry name" value="PAS"/>
    <property type="match status" value="2"/>
</dbReference>
<keyword evidence="5" id="KW-0472">Membrane</keyword>
<feature type="transmembrane region" description="Helical" evidence="5">
    <location>
        <begin position="197"/>
        <end position="216"/>
    </location>
</feature>
<dbReference type="SMART" id="SM00086">
    <property type="entry name" value="PAC"/>
    <property type="match status" value="1"/>
</dbReference>
<proteinExistence type="predicted"/>
<evidence type="ECO:0000256" key="3">
    <source>
        <dbReference type="ARBA" id="ARBA00022636"/>
    </source>
</evidence>
<dbReference type="PANTHER" id="PTHR44757:SF2">
    <property type="entry name" value="BIOFILM ARCHITECTURE MAINTENANCE PROTEIN MBAA"/>
    <property type="match status" value="1"/>
</dbReference>
<organism evidence="10 11">
    <name type="scientific">Vreelandella songnenensis</name>
    <dbReference type="NCBI Taxonomy" id="1176243"/>
    <lineage>
        <taxon>Bacteria</taxon>
        <taxon>Pseudomonadati</taxon>
        <taxon>Pseudomonadota</taxon>
        <taxon>Gammaproteobacteria</taxon>
        <taxon>Oceanospirillales</taxon>
        <taxon>Halomonadaceae</taxon>
        <taxon>Vreelandella</taxon>
    </lineage>
</organism>
<dbReference type="FunFam" id="3.30.70.270:FF:000001">
    <property type="entry name" value="Diguanylate cyclase domain protein"/>
    <property type="match status" value="1"/>
</dbReference>
<dbReference type="SMART" id="SM00091">
    <property type="entry name" value="PAS"/>
    <property type="match status" value="2"/>
</dbReference>
<dbReference type="InterPro" id="IPR043128">
    <property type="entry name" value="Rev_trsase/Diguanyl_cyclase"/>
</dbReference>
<feature type="transmembrane region" description="Helical" evidence="5">
    <location>
        <begin position="12"/>
        <end position="34"/>
    </location>
</feature>
<keyword evidence="3" id="KW-0973">c-di-GMP</keyword>
<dbReference type="Gene3D" id="3.30.450.40">
    <property type="match status" value="1"/>
</dbReference>
<dbReference type="PROSITE" id="PS50112">
    <property type="entry name" value="PAS"/>
    <property type="match status" value="2"/>
</dbReference>
<reference evidence="10 11" key="1">
    <citation type="submission" date="2018-03" db="EMBL/GenBank/DDBJ databases">
        <title>Genomic Encyclopedia of Type Strains, Phase III (KMG-III): the genomes of soil and plant-associated and newly described type strains.</title>
        <authorList>
            <person name="Whitman W."/>
        </authorList>
    </citation>
    <scope>NUCLEOTIDE SEQUENCE [LARGE SCALE GENOMIC DNA]</scope>
    <source>
        <strain evidence="10 11">CGMCC 1.12152</strain>
    </source>
</reference>
<dbReference type="Proteomes" id="UP000237647">
    <property type="component" value="Unassembled WGS sequence"/>
</dbReference>
<evidence type="ECO:0000313" key="10">
    <source>
        <dbReference type="EMBL" id="PRY64446.1"/>
    </source>
</evidence>
<dbReference type="RefSeq" id="WP_167392667.1">
    <property type="nucleotide sequence ID" value="NZ_PVTK01000005.1"/>
</dbReference>
<evidence type="ECO:0000259" key="9">
    <source>
        <dbReference type="PROSITE" id="PS50887"/>
    </source>
</evidence>
<dbReference type="InterPro" id="IPR000160">
    <property type="entry name" value="GGDEF_dom"/>
</dbReference>
<evidence type="ECO:0000313" key="11">
    <source>
        <dbReference type="Proteomes" id="UP000237647"/>
    </source>
</evidence>
<feature type="transmembrane region" description="Helical" evidence="5">
    <location>
        <begin position="69"/>
        <end position="86"/>
    </location>
</feature>
<feature type="domain" description="PAC" evidence="7">
    <location>
        <begin position="841"/>
        <end position="895"/>
    </location>
</feature>
<dbReference type="InterPro" id="IPR029016">
    <property type="entry name" value="GAF-like_dom_sf"/>
</dbReference>
<feature type="domain" description="GGDEF" evidence="9">
    <location>
        <begin position="927"/>
        <end position="1060"/>
    </location>
</feature>
<comment type="cofactor">
    <cofactor evidence="1">
        <name>Mg(2+)</name>
        <dbReference type="ChEBI" id="CHEBI:18420"/>
    </cofactor>
</comment>
<accession>A0A2T0V2N9</accession>
<dbReference type="NCBIfam" id="TIGR00229">
    <property type="entry name" value="sensory_box"/>
    <property type="match status" value="2"/>
</dbReference>
<dbReference type="InterPro" id="IPR003018">
    <property type="entry name" value="GAF"/>
</dbReference>
<dbReference type="SUPFAM" id="SSF55073">
    <property type="entry name" value="Nucleotide cyclase"/>
    <property type="match status" value="1"/>
</dbReference>
<evidence type="ECO:0000259" key="8">
    <source>
        <dbReference type="PROSITE" id="PS50883"/>
    </source>
</evidence>
<sequence length="1324" mass="146766">MPINTRNLALETLLLMILATLVCMGAVGLIIGVSVPASPFFATLVPDGALVVLLVGVGLLAALQKWNRARLICACALLLVVVYTVVHNALAGGAEGSWLTGGRRVTSLAGAFLALIGACLLVGLSTSWRRWLWVSAGICLWGLSLLVIAQLWKGPGASSPLFSSSPMVALVFAWLSGTAMLIIGARRTPQRLNPGRVTVAASLWGVIISCFIWLLLNSYQQAATQQQAAYLLDNVQLKIEQAIQTRLRLMQRMAERLNAMGPRWDEALLENDAQNYLRDTPSIGAIALVDEEQLTWSWGVSRSAEREAWLRQRLEDEFTRTWMQIPLDRPRLLMADGSQPREALFIIPVPANGHYLLASFDLATMLENELRLEVGPFQVRINRDETSLVRLHPAGFSADLMETPELALASRYIGLPGGINMELYAYPGSHHNWYQLNLLPFAIALGSLLLSGLLAFSLGVVSVSVLRARELAQTRRSLEDQQMVQRMIAQEQPLGEILESLCLMLERELPHAICSVMLVNDEGTHLEFAAGNRLPAAYRNAISRILISANNGACGSAAFQGAAVICANIAEDERWRGYHGVARQAGLASCWSSPVFGGEGQLVGTVAVYYSRPSTPSGADTEQIEKATGLMALAVERFQVRRSLEESEQRYRSLFTHHPDAVFTLDEKSCFVTANATCAALTGYSVDEILGKPFTFFIAEQDVMRVQAYIETAMRGGIDRYELTLKDRAGHLHLLDIIHLPMMVNDTVKGVHAIAQEVTAAREQDSRLRTLERSVEASVNGILIADAEQPDLPIIYANKACTLMTGYSQEEILGKNCRFLQGPESEPEVVQRIRHAIHAQREVNVTICNYRKDGTPFWNDLYIAPVRDHDGRVTHYVGVQHDITEHKAYEAQLAYHASHDDLTRLPNRMFFEDALLKQFVTLGQRKKRMAVLFVDLDDFKPINDNLGHAVGDQVLVEVARRLVNVVGPEDTVARMGGDEFVILQAGIDHDAEVIDLVERLLPTLARPYRIDPHELYLTASIGIAISQEDTLQPQMLIQQADMAMYKAKQQGRNAYEWFTHAFTDTVSERMVLRNDLQEAIEREEFALHYQPLINREGQLSGVEALLRWEHPEKGFISPARFIPLAETTGQIIPISEWVLRRACLDMQLLAQKGLGVIRVAVNLSPLQFQRSSFLATLRQTLLTTGLPAGQLSLELTEGILMDNAEDAIDTLHALRSMNVGVSIDDFGTGYSSLSYLKHLPISTVKIDRSFIKELTHSEDDSAIVQGIISMAHHLGLEVVAEGVETEEQHQRLLAYQCDIFQGYVLARPMPLEALEAFVGNLSQN</sequence>
<name>A0A2T0V2N9_9GAMM</name>
<dbReference type="Pfam" id="PF13426">
    <property type="entry name" value="PAS_9"/>
    <property type="match status" value="2"/>
</dbReference>
<feature type="domain" description="PAS" evidence="6">
    <location>
        <begin position="767"/>
        <end position="840"/>
    </location>
</feature>
<dbReference type="PROSITE" id="PS50883">
    <property type="entry name" value="EAL"/>
    <property type="match status" value="1"/>
</dbReference>
<keyword evidence="11" id="KW-1185">Reference proteome</keyword>
<dbReference type="InterPro" id="IPR000014">
    <property type="entry name" value="PAS"/>
</dbReference>
<dbReference type="SMART" id="SM00065">
    <property type="entry name" value="GAF"/>
    <property type="match status" value="1"/>
</dbReference>
<dbReference type="EC" id="3.1.4.52" evidence="2"/>
<dbReference type="SUPFAM" id="SSF55781">
    <property type="entry name" value="GAF domain-like"/>
    <property type="match status" value="1"/>
</dbReference>
<evidence type="ECO:0000256" key="2">
    <source>
        <dbReference type="ARBA" id="ARBA00012282"/>
    </source>
</evidence>
<comment type="caution">
    <text evidence="10">The sequence shown here is derived from an EMBL/GenBank/DDBJ whole genome shotgun (WGS) entry which is preliminary data.</text>
</comment>
<evidence type="ECO:0000256" key="4">
    <source>
        <dbReference type="ARBA" id="ARBA00051114"/>
    </source>
</evidence>
<dbReference type="InterPro" id="IPR000700">
    <property type="entry name" value="PAS-assoc_C"/>
</dbReference>
<dbReference type="Gene3D" id="3.30.70.270">
    <property type="match status" value="1"/>
</dbReference>